<accession>A0AAV9J595</accession>
<organism evidence="2 3">
    <name type="scientific">Oleoguttula mirabilis</name>
    <dbReference type="NCBI Taxonomy" id="1507867"/>
    <lineage>
        <taxon>Eukaryota</taxon>
        <taxon>Fungi</taxon>
        <taxon>Dikarya</taxon>
        <taxon>Ascomycota</taxon>
        <taxon>Pezizomycotina</taxon>
        <taxon>Dothideomycetes</taxon>
        <taxon>Dothideomycetidae</taxon>
        <taxon>Mycosphaerellales</taxon>
        <taxon>Teratosphaeriaceae</taxon>
        <taxon>Oleoguttula</taxon>
    </lineage>
</organism>
<dbReference type="EMBL" id="JAVFHQ010000082">
    <property type="protein sequence ID" value="KAK4539817.1"/>
    <property type="molecule type" value="Genomic_DNA"/>
</dbReference>
<keyword evidence="1" id="KW-1133">Transmembrane helix</keyword>
<evidence type="ECO:0000313" key="2">
    <source>
        <dbReference type="EMBL" id="KAK4539817.1"/>
    </source>
</evidence>
<feature type="transmembrane region" description="Helical" evidence="1">
    <location>
        <begin position="12"/>
        <end position="38"/>
    </location>
</feature>
<name>A0AAV9J595_9PEZI</name>
<keyword evidence="3" id="KW-1185">Reference proteome</keyword>
<evidence type="ECO:0000256" key="1">
    <source>
        <dbReference type="SAM" id="Phobius"/>
    </source>
</evidence>
<keyword evidence="1" id="KW-0812">Transmembrane</keyword>
<dbReference type="AlphaFoldDB" id="A0AAV9J595"/>
<sequence length="191" mass="21263">MDTLINILNNAWIVAGLCWSIIIPCTAFLLGCIIQFIVDEIAFAVLELALLDHFPKIFATACTLHYTPQNDVRPTSKIAKDAPDFPVWWIVMVTVCVHSGVKLVVVAVLLQHRVLFWAYKRIFGAVVKWTDWDACREIEALRSAAATPAARAMPARGAPRLHLPTTREEVEAQDAMWASITPEEWANAVIG</sequence>
<comment type="caution">
    <text evidence="2">The sequence shown here is derived from an EMBL/GenBank/DDBJ whole genome shotgun (WGS) entry which is preliminary data.</text>
</comment>
<reference evidence="2 3" key="1">
    <citation type="submission" date="2021-11" db="EMBL/GenBank/DDBJ databases">
        <title>Black yeast isolated from Biological Soil Crust.</title>
        <authorList>
            <person name="Kurbessoian T."/>
        </authorList>
    </citation>
    <scope>NUCLEOTIDE SEQUENCE [LARGE SCALE GENOMIC DNA]</scope>
    <source>
        <strain evidence="2 3">CCFEE 5522</strain>
    </source>
</reference>
<dbReference type="Proteomes" id="UP001324427">
    <property type="component" value="Unassembled WGS sequence"/>
</dbReference>
<evidence type="ECO:0000313" key="3">
    <source>
        <dbReference type="Proteomes" id="UP001324427"/>
    </source>
</evidence>
<protein>
    <submittedName>
        <fullName evidence="2">Uncharacterized protein</fullName>
    </submittedName>
</protein>
<gene>
    <name evidence="2" type="ORF">LTR36_010351</name>
</gene>
<keyword evidence="1" id="KW-0472">Membrane</keyword>
<proteinExistence type="predicted"/>
<feature type="transmembrane region" description="Helical" evidence="1">
    <location>
        <begin position="87"/>
        <end position="110"/>
    </location>
</feature>